<feature type="transmembrane region" description="Helical" evidence="13">
    <location>
        <begin position="94"/>
        <end position="115"/>
    </location>
</feature>
<evidence type="ECO:0000313" key="14">
    <source>
        <dbReference type="EMBL" id="SDG99349.1"/>
    </source>
</evidence>
<dbReference type="STRING" id="366584.SAMN05216377_117137"/>
<reference evidence="14 15" key="1">
    <citation type="submission" date="2016-10" db="EMBL/GenBank/DDBJ databases">
        <authorList>
            <person name="de Groot N.N."/>
        </authorList>
    </citation>
    <scope>NUCLEOTIDE SEQUENCE [LARGE SCALE GENOMIC DNA]</scope>
    <source>
        <strain evidence="14 15">CGMCC 4.3143</strain>
    </source>
</reference>
<evidence type="ECO:0000256" key="6">
    <source>
        <dbReference type="ARBA" id="ARBA00022826"/>
    </source>
</evidence>
<dbReference type="Proteomes" id="UP000198967">
    <property type="component" value="Unassembled WGS sequence"/>
</dbReference>
<dbReference type="RefSeq" id="WP_093088867.1">
    <property type="nucleotide sequence ID" value="NZ_FNBE01000017.1"/>
</dbReference>
<dbReference type="GO" id="GO:0016020">
    <property type="term" value="C:membrane"/>
    <property type="evidence" value="ECO:0007669"/>
    <property type="project" value="UniProtKB-SubCell"/>
</dbReference>
<evidence type="ECO:0000256" key="1">
    <source>
        <dbReference type="ARBA" id="ARBA00004141"/>
    </source>
</evidence>
<keyword evidence="8 13" id="KW-1133">Transmembrane helix</keyword>
<evidence type="ECO:0000256" key="2">
    <source>
        <dbReference type="ARBA" id="ARBA00006920"/>
    </source>
</evidence>
<accession>A0A1G7YT24</accession>
<evidence type="ECO:0000313" key="15">
    <source>
        <dbReference type="Proteomes" id="UP000198967"/>
    </source>
</evidence>
<keyword evidence="9" id="KW-0406">Ion transport</keyword>
<evidence type="ECO:0000256" key="11">
    <source>
        <dbReference type="ARBA" id="ARBA00023303"/>
    </source>
</evidence>
<evidence type="ECO:0000256" key="4">
    <source>
        <dbReference type="ARBA" id="ARBA00022538"/>
    </source>
</evidence>
<evidence type="ECO:0000256" key="9">
    <source>
        <dbReference type="ARBA" id="ARBA00023065"/>
    </source>
</evidence>
<feature type="transmembrane region" description="Helical" evidence="13">
    <location>
        <begin position="121"/>
        <end position="143"/>
    </location>
</feature>
<name>A0A1G7YT24_PSEOR</name>
<evidence type="ECO:0000256" key="13">
    <source>
        <dbReference type="SAM" id="Phobius"/>
    </source>
</evidence>
<dbReference type="Pfam" id="PF06736">
    <property type="entry name" value="TMEM175"/>
    <property type="match status" value="1"/>
</dbReference>
<dbReference type="InterPro" id="IPR010617">
    <property type="entry name" value="TMEM175-like"/>
</dbReference>
<dbReference type="PANTHER" id="PTHR31462">
    <property type="entry name" value="ENDOSOMAL/LYSOSOMAL POTASSIUM CHANNEL TMEM175"/>
    <property type="match status" value="1"/>
</dbReference>
<keyword evidence="10 13" id="KW-0472">Membrane</keyword>
<keyword evidence="5 13" id="KW-0812">Transmembrane</keyword>
<keyword evidence="4" id="KW-0633">Potassium transport</keyword>
<comment type="catalytic activity">
    <reaction evidence="12">
        <text>K(+)(in) = K(+)(out)</text>
        <dbReference type="Rhea" id="RHEA:29463"/>
        <dbReference type="ChEBI" id="CHEBI:29103"/>
    </reaction>
</comment>
<evidence type="ECO:0000256" key="12">
    <source>
        <dbReference type="ARBA" id="ARBA00034430"/>
    </source>
</evidence>
<evidence type="ECO:0000256" key="7">
    <source>
        <dbReference type="ARBA" id="ARBA00022958"/>
    </source>
</evidence>
<feature type="transmembrane region" description="Helical" evidence="13">
    <location>
        <begin position="52"/>
        <end position="73"/>
    </location>
</feature>
<dbReference type="GO" id="GO:0015252">
    <property type="term" value="F:proton channel activity"/>
    <property type="evidence" value="ECO:0007669"/>
    <property type="project" value="InterPro"/>
</dbReference>
<keyword evidence="7" id="KW-0630">Potassium</keyword>
<dbReference type="EMBL" id="FNBE01000017">
    <property type="protein sequence ID" value="SDG99349.1"/>
    <property type="molecule type" value="Genomic_DNA"/>
</dbReference>
<dbReference type="OrthoDB" id="7626281at2"/>
<evidence type="ECO:0000256" key="10">
    <source>
        <dbReference type="ARBA" id="ARBA00023136"/>
    </source>
</evidence>
<gene>
    <name evidence="14" type="ORF">SAMN05216377_117137</name>
</gene>
<comment type="subcellular location">
    <subcellularLocation>
        <location evidence="1">Membrane</location>
        <topology evidence="1">Multi-pass membrane protein</topology>
    </subcellularLocation>
</comment>
<organism evidence="14 15">
    <name type="scientific">Pseudonocardia oroxyli</name>
    <dbReference type="NCBI Taxonomy" id="366584"/>
    <lineage>
        <taxon>Bacteria</taxon>
        <taxon>Bacillati</taxon>
        <taxon>Actinomycetota</taxon>
        <taxon>Actinomycetes</taxon>
        <taxon>Pseudonocardiales</taxon>
        <taxon>Pseudonocardiaceae</taxon>
        <taxon>Pseudonocardia</taxon>
    </lineage>
</organism>
<protein>
    <submittedName>
        <fullName evidence="14">Uncharacterized membrane protein</fullName>
    </submittedName>
</protein>
<dbReference type="GO" id="GO:0005267">
    <property type="term" value="F:potassium channel activity"/>
    <property type="evidence" value="ECO:0007669"/>
    <property type="project" value="UniProtKB-KW"/>
</dbReference>
<evidence type="ECO:0000256" key="5">
    <source>
        <dbReference type="ARBA" id="ARBA00022692"/>
    </source>
</evidence>
<evidence type="ECO:0000256" key="3">
    <source>
        <dbReference type="ARBA" id="ARBA00022448"/>
    </source>
</evidence>
<keyword evidence="11" id="KW-0407">Ion channel</keyword>
<dbReference type="PANTHER" id="PTHR31462:SF5">
    <property type="entry name" value="ENDOSOMAL_LYSOSOMAL PROTON CHANNEL TMEM175"/>
    <property type="match status" value="1"/>
</dbReference>
<keyword evidence="3" id="KW-0813">Transport</keyword>
<sequence>MSEREPAAEVDGTELGAAERMAFFSDAVVAIAITLLAIDLQVPKGSTFAEIGAAFGANWNAYLAFLISFAVIGRHWISHHRLFRYVRRADTITIWINLAWLLMIVLTPFLTQFIADEQVDFAHFTIYALAQTLQILIFTALVLRLDRTDAFRPDTPAHWRGLEGWFGAMVSAVAFVVSIPTFPLLGSWAFVLWGVIPWLGGMLEKRLLRS</sequence>
<feature type="transmembrane region" description="Helical" evidence="13">
    <location>
        <begin position="21"/>
        <end position="40"/>
    </location>
</feature>
<keyword evidence="6" id="KW-0631">Potassium channel</keyword>
<proteinExistence type="inferred from homology"/>
<comment type="similarity">
    <text evidence="2">Belongs to the TMEM175 family.</text>
</comment>
<keyword evidence="15" id="KW-1185">Reference proteome</keyword>
<feature type="transmembrane region" description="Helical" evidence="13">
    <location>
        <begin position="164"/>
        <end position="182"/>
    </location>
</feature>
<dbReference type="AlphaFoldDB" id="A0A1G7YT24"/>
<evidence type="ECO:0000256" key="8">
    <source>
        <dbReference type="ARBA" id="ARBA00022989"/>
    </source>
</evidence>